<proteinExistence type="predicted"/>
<dbReference type="AlphaFoldDB" id="A0A1G7IZA6"/>
<sequence>MPLRISQSSPPPRRGSPGLPLIGSALGVVLTVFVLTGTLPPWSPAAAEGGGQEYRAPVSTTVHGAQPPAALPAPDNTAAGPAAGGLLPADRQTALPPGFSPGTAPQSMPQAANAGQAVLPPAGLPAPPENSARTQGTADLQGNNFSDPGQALQWRDPQTGDVITSVVPPRQKPQTQNPGLLFIAPQVYPDRPYGSGNGGSGQGWNGMGSASGRGGQ</sequence>
<feature type="compositionally biased region" description="Low complexity" evidence="1">
    <location>
        <begin position="78"/>
        <end position="89"/>
    </location>
</feature>
<feature type="compositionally biased region" description="Gly residues" evidence="1">
    <location>
        <begin position="195"/>
        <end position="216"/>
    </location>
</feature>
<dbReference type="RefSeq" id="WP_092152671.1">
    <property type="nucleotide sequence ID" value="NZ_FNBX01000002.1"/>
</dbReference>
<organism evidence="2 3">
    <name type="scientific">Desulfovibrio legallii</name>
    <dbReference type="NCBI Taxonomy" id="571438"/>
    <lineage>
        <taxon>Bacteria</taxon>
        <taxon>Pseudomonadati</taxon>
        <taxon>Thermodesulfobacteriota</taxon>
        <taxon>Desulfovibrionia</taxon>
        <taxon>Desulfovibrionales</taxon>
        <taxon>Desulfovibrionaceae</taxon>
        <taxon>Desulfovibrio</taxon>
    </lineage>
</organism>
<dbReference type="OrthoDB" id="10012641at2"/>
<feature type="region of interest" description="Disordered" evidence="1">
    <location>
        <begin position="186"/>
        <end position="216"/>
    </location>
</feature>
<reference evidence="3" key="1">
    <citation type="submission" date="2016-10" db="EMBL/GenBank/DDBJ databases">
        <authorList>
            <person name="Varghese N."/>
            <person name="Submissions S."/>
        </authorList>
    </citation>
    <scope>NUCLEOTIDE SEQUENCE [LARGE SCALE GENOMIC DNA]</scope>
    <source>
        <strain evidence="3">KHC7</strain>
    </source>
</reference>
<keyword evidence="3" id="KW-1185">Reference proteome</keyword>
<dbReference type="EMBL" id="FNBX01000002">
    <property type="protein sequence ID" value="SDF17955.1"/>
    <property type="molecule type" value="Genomic_DNA"/>
</dbReference>
<dbReference type="STRING" id="571438.SAMN05192586_102129"/>
<evidence type="ECO:0000313" key="3">
    <source>
        <dbReference type="Proteomes" id="UP000199355"/>
    </source>
</evidence>
<feature type="region of interest" description="Disordered" evidence="1">
    <location>
        <begin position="126"/>
        <end position="147"/>
    </location>
</feature>
<evidence type="ECO:0000256" key="1">
    <source>
        <dbReference type="SAM" id="MobiDB-lite"/>
    </source>
</evidence>
<feature type="compositionally biased region" description="Polar residues" evidence="1">
    <location>
        <begin position="131"/>
        <end position="147"/>
    </location>
</feature>
<evidence type="ECO:0000313" key="2">
    <source>
        <dbReference type="EMBL" id="SDF17955.1"/>
    </source>
</evidence>
<accession>A0A1G7IZA6</accession>
<protein>
    <submittedName>
        <fullName evidence="2">Uncharacterized protein</fullName>
    </submittedName>
</protein>
<dbReference type="Proteomes" id="UP000199355">
    <property type="component" value="Unassembled WGS sequence"/>
</dbReference>
<name>A0A1G7IZA6_9BACT</name>
<gene>
    <name evidence="2" type="ORF">SAMN05192586_102129</name>
</gene>
<feature type="region of interest" description="Disordered" evidence="1">
    <location>
        <begin position="62"/>
        <end position="110"/>
    </location>
</feature>